<organism evidence="3 4">
    <name type="scientific">Linderina pennispora</name>
    <dbReference type="NCBI Taxonomy" id="61395"/>
    <lineage>
        <taxon>Eukaryota</taxon>
        <taxon>Fungi</taxon>
        <taxon>Fungi incertae sedis</taxon>
        <taxon>Zoopagomycota</taxon>
        <taxon>Kickxellomycotina</taxon>
        <taxon>Kickxellomycetes</taxon>
        <taxon>Kickxellales</taxon>
        <taxon>Kickxellaceae</taxon>
        <taxon>Linderina</taxon>
    </lineage>
</organism>
<dbReference type="Gene3D" id="3.40.50.1820">
    <property type="entry name" value="alpha/beta hydrolase"/>
    <property type="match status" value="2"/>
</dbReference>
<dbReference type="AlphaFoldDB" id="A0A1Y1WK11"/>
<keyword evidence="2" id="KW-1133">Transmembrane helix</keyword>
<comment type="similarity">
    <text evidence="1">Belongs to the AB hydrolase superfamily. AB hydrolase 4 family.</text>
</comment>
<dbReference type="PANTHER" id="PTHR10794:SF63">
    <property type="entry name" value="ALPHA_BETA HYDROLASE 1, ISOFORM A"/>
    <property type="match status" value="1"/>
</dbReference>
<name>A0A1Y1WK11_9FUNG</name>
<evidence type="ECO:0000313" key="3">
    <source>
        <dbReference type="EMBL" id="ORX73877.1"/>
    </source>
</evidence>
<keyword evidence="2" id="KW-0472">Membrane</keyword>
<dbReference type="OrthoDB" id="5954035at2759"/>
<dbReference type="Proteomes" id="UP000193922">
    <property type="component" value="Unassembled WGS sequence"/>
</dbReference>
<dbReference type="RefSeq" id="XP_040747088.1">
    <property type="nucleotide sequence ID" value="XM_040886017.1"/>
</dbReference>
<reference evidence="3 4" key="1">
    <citation type="submission" date="2016-07" db="EMBL/GenBank/DDBJ databases">
        <title>Pervasive Adenine N6-methylation of Active Genes in Fungi.</title>
        <authorList>
            <consortium name="DOE Joint Genome Institute"/>
            <person name="Mondo S.J."/>
            <person name="Dannebaum R.O."/>
            <person name="Kuo R.C."/>
            <person name="Labutti K."/>
            <person name="Haridas S."/>
            <person name="Kuo A."/>
            <person name="Salamov A."/>
            <person name="Ahrendt S.R."/>
            <person name="Lipzen A."/>
            <person name="Sullivan W."/>
            <person name="Andreopoulos W.B."/>
            <person name="Clum A."/>
            <person name="Lindquist E."/>
            <person name="Daum C."/>
            <person name="Ramamoorthy G.K."/>
            <person name="Gryganskyi A."/>
            <person name="Culley D."/>
            <person name="Magnuson J.K."/>
            <person name="James T.Y."/>
            <person name="O'Malley M.A."/>
            <person name="Stajich J.E."/>
            <person name="Spatafora J.W."/>
            <person name="Visel A."/>
            <person name="Grigoriev I.V."/>
        </authorList>
    </citation>
    <scope>NUCLEOTIDE SEQUENCE [LARGE SCALE GENOMIC DNA]</scope>
    <source>
        <strain evidence="3 4">ATCC 12442</strain>
    </source>
</reference>
<evidence type="ECO:0000256" key="1">
    <source>
        <dbReference type="ARBA" id="ARBA00010884"/>
    </source>
</evidence>
<protein>
    <submittedName>
        <fullName evidence="3">AB-hydrolase YheT</fullName>
    </submittedName>
</protein>
<sequence>MDSYILQHLFVAVALLLAAVWIRKLYIRSCRIQLFAYRPPNASPTQYNAIRHAPTLSLRPICFSVSCRPAYVVINAHRRDKHSDVSYEREILTAGDGGSVAIDWYPSHNSNKPDTRPIAVVMSGVGGSSKEYYSLADGKLNYRVVVMNHRGCGGARLTSPRPYNAHETADIRLTVNHESSNCVLSAAVGISSPFDMPTTVRAMEDRNFLNDYVFRPALVAGTKRYLLKNEKQRSLSELDDIITAKVFNTKDSWGYYELASSKPYVEHIKIPFLVFASRDDTINPVTGTPFDLFESNPNTALVVTNHGGHIGFYQGLRPRSWHTDPVAEFFGTVVQPSKKPKPHHILDIAK</sequence>
<dbReference type="STRING" id="61395.A0A1Y1WK11"/>
<proteinExistence type="inferred from homology"/>
<dbReference type="InterPro" id="IPR029058">
    <property type="entry name" value="AB_hydrolase_fold"/>
</dbReference>
<feature type="transmembrane region" description="Helical" evidence="2">
    <location>
        <begin position="6"/>
        <end position="22"/>
    </location>
</feature>
<dbReference type="GeneID" id="63802665"/>
<dbReference type="SUPFAM" id="SSF53474">
    <property type="entry name" value="alpha/beta-Hydrolases"/>
    <property type="match status" value="1"/>
</dbReference>
<keyword evidence="3" id="KW-0378">Hydrolase</keyword>
<dbReference type="GO" id="GO:0034338">
    <property type="term" value="F:short-chain carboxylesterase activity"/>
    <property type="evidence" value="ECO:0007669"/>
    <property type="project" value="TreeGrafter"/>
</dbReference>
<accession>A0A1Y1WK11</accession>
<dbReference type="PANTHER" id="PTHR10794">
    <property type="entry name" value="ABHYDROLASE DOMAIN-CONTAINING PROTEIN"/>
    <property type="match status" value="1"/>
</dbReference>
<dbReference type="EMBL" id="MCFD01000001">
    <property type="protein sequence ID" value="ORX73877.1"/>
    <property type="molecule type" value="Genomic_DNA"/>
</dbReference>
<comment type="caution">
    <text evidence="3">The sequence shown here is derived from an EMBL/GenBank/DDBJ whole genome shotgun (WGS) entry which is preliminary data.</text>
</comment>
<dbReference type="GO" id="GO:0047372">
    <property type="term" value="F:monoacylglycerol lipase activity"/>
    <property type="evidence" value="ECO:0007669"/>
    <property type="project" value="TreeGrafter"/>
</dbReference>
<evidence type="ECO:0000256" key="2">
    <source>
        <dbReference type="SAM" id="Phobius"/>
    </source>
</evidence>
<dbReference type="InterPro" id="IPR050960">
    <property type="entry name" value="AB_hydrolase_4_sf"/>
</dbReference>
<evidence type="ECO:0000313" key="4">
    <source>
        <dbReference type="Proteomes" id="UP000193922"/>
    </source>
</evidence>
<keyword evidence="4" id="KW-1185">Reference proteome</keyword>
<gene>
    <name evidence="3" type="ORF">DL89DRAFT_263891</name>
</gene>
<keyword evidence="2" id="KW-0812">Transmembrane</keyword>